<sequence>MPLKLNATARTQIEALLSLISSSTHAAMSEYEKTGHGIPIPDSSESHPLDNQAGALALRRAIWTLKGACERLCTTLAQPMHTLINRAMPYEAPCLKFVAEEGIADILDITAPDGARGMHINDIATRMKNKADPGKLGQVMLLLSTRGCFQEVSKDVYANNRISLPLLSSNPISSTISLYSGEILQGVTMLPEVLVHPEYASSRTVNRSSFSYLIRNEMENPSYFGWIQANPHAGRRFQRAMLGLRCAVGSSDAVVQVYPWEQLLSPASGKSLLTFCDVGSGPGAVSLALSKSYTNNFRVILQDLPEPLEHAKRLWSTEHPGADVRFVSMDFLKESPMHGQDIYYLSHILVDWPDSDSITILKNVANAMNSSSRLLLHDYVLQHALFDQHPIGSFESSEMALELLLNYGSGTIRPAYVNLMMLALYNSCVRTSEDFIALGRQCGLTLVKIWPLSGTSLIEFRLAS</sequence>
<dbReference type="InterPro" id="IPR029063">
    <property type="entry name" value="SAM-dependent_MTases_sf"/>
</dbReference>
<name>A0A9P7S1W3_9AGAR</name>
<dbReference type="OrthoDB" id="1606438at2759"/>
<evidence type="ECO:0000313" key="5">
    <source>
        <dbReference type="EMBL" id="KAG7093562.1"/>
    </source>
</evidence>
<reference evidence="5" key="1">
    <citation type="journal article" date="2021" name="Genome Biol. Evol.">
        <title>The assembled and annotated genome of the fairy-ring fungus Marasmius oreades.</title>
        <authorList>
            <person name="Hiltunen M."/>
            <person name="Ament-Velasquez S.L."/>
            <person name="Johannesson H."/>
        </authorList>
    </citation>
    <scope>NUCLEOTIDE SEQUENCE</scope>
    <source>
        <strain evidence="5">03SP1</strain>
    </source>
</reference>
<dbReference type="AlphaFoldDB" id="A0A9P7S1W3"/>
<dbReference type="KEGG" id="more:E1B28_007232"/>
<dbReference type="GO" id="GO:0008171">
    <property type="term" value="F:O-methyltransferase activity"/>
    <property type="evidence" value="ECO:0007669"/>
    <property type="project" value="InterPro"/>
</dbReference>
<evidence type="ECO:0000313" key="6">
    <source>
        <dbReference type="Proteomes" id="UP001049176"/>
    </source>
</evidence>
<dbReference type="InterPro" id="IPR001077">
    <property type="entry name" value="COMT_C"/>
</dbReference>
<dbReference type="InterPro" id="IPR036388">
    <property type="entry name" value="WH-like_DNA-bd_sf"/>
</dbReference>
<dbReference type="PANTHER" id="PTHR43712:SF2">
    <property type="entry name" value="O-METHYLTRANSFERASE CICE"/>
    <property type="match status" value="1"/>
</dbReference>
<dbReference type="PROSITE" id="PS51683">
    <property type="entry name" value="SAM_OMT_II"/>
    <property type="match status" value="1"/>
</dbReference>
<keyword evidence="3" id="KW-0949">S-adenosyl-L-methionine</keyword>
<dbReference type="Gene3D" id="3.40.50.150">
    <property type="entry name" value="Vaccinia Virus protein VP39"/>
    <property type="match status" value="1"/>
</dbReference>
<keyword evidence="6" id="KW-1185">Reference proteome</keyword>
<gene>
    <name evidence="5" type="ORF">E1B28_007232</name>
</gene>
<dbReference type="Gene3D" id="1.10.10.10">
    <property type="entry name" value="Winged helix-like DNA-binding domain superfamily/Winged helix DNA-binding domain"/>
    <property type="match status" value="1"/>
</dbReference>
<dbReference type="Proteomes" id="UP001049176">
    <property type="component" value="Chromosome 4"/>
</dbReference>
<dbReference type="GeneID" id="66076308"/>
<accession>A0A9P7S1W3</accession>
<dbReference type="InterPro" id="IPR016461">
    <property type="entry name" value="COMT-like"/>
</dbReference>
<dbReference type="RefSeq" id="XP_043010032.1">
    <property type="nucleotide sequence ID" value="XM_043151950.1"/>
</dbReference>
<keyword evidence="2" id="KW-0808">Transferase</keyword>
<protein>
    <recommendedName>
        <fullName evidence="4">O-methyltransferase C-terminal domain-containing protein</fullName>
    </recommendedName>
</protein>
<proteinExistence type="predicted"/>
<comment type="caution">
    <text evidence="5">The sequence shown here is derived from an EMBL/GenBank/DDBJ whole genome shotgun (WGS) entry which is preliminary data.</text>
</comment>
<evidence type="ECO:0000256" key="3">
    <source>
        <dbReference type="ARBA" id="ARBA00022691"/>
    </source>
</evidence>
<dbReference type="EMBL" id="CM032184">
    <property type="protein sequence ID" value="KAG7093562.1"/>
    <property type="molecule type" value="Genomic_DNA"/>
</dbReference>
<dbReference type="PANTHER" id="PTHR43712">
    <property type="entry name" value="PUTATIVE (AFU_ORTHOLOGUE AFUA_4G14580)-RELATED"/>
    <property type="match status" value="1"/>
</dbReference>
<dbReference type="SUPFAM" id="SSF53335">
    <property type="entry name" value="S-adenosyl-L-methionine-dependent methyltransferases"/>
    <property type="match status" value="1"/>
</dbReference>
<dbReference type="CDD" id="cd02440">
    <property type="entry name" value="AdoMet_MTases"/>
    <property type="match status" value="1"/>
</dbReference>
<keyword evidence="1" id="KW-0489">Methyltransferase</keyword>
<evidence type="ECO:0000256" key="1">
    <source>
        <dbReference type="ARBA" id="ARBA00022603"/>
    </source>
</evidence>
<dbReference type="Pfam" id="PF00891">
    <property type="entry name" value="Methyltransf_2"/>
    <property type="match status" value="1"/>
</dbReference>
<organism evidence="5 6">
    <name type="scientific">Marasmius oreades</name>
    <name type="common">fairy-ring Marasmius</name>
    <dbReference type="NCBI Taxonomy" id="181124"/>
    <lineage>
        <taxon>Eukaryota</taxon>
        <taxon>Fungi</taxon>
        <taxon>Dikarya</taxon>
        <taxon>Basidiomycota</taxon>
        <taxon>Agaricomycotina</taxon>
        <taxon>Agaricomycetes</taxon>
        <taxon>Agaricomycetidae</taxon>
        <taxon>Agaricales</taxon>
        <taxon>Marasmiineae</taxon>
        <taxon>Marasmiaceae</taxon>
        <taxon>Marasmius</taxon>
    </lineage>
</organism>
<evidence type="ECO:0000256" key="2">
    <source>
        <dbReference type="ARBA" id="ARBA00022679"/>
    </source>
</evidence>
<dbReference type="SUPFAM" id="SSF46785">
    <property type="entry name" value="Winged helix' DNA-binding domain"/>
    <property type="match status" value="1"/>
</dbReference>
<dbReference type="InterPro" id="IPR036390">
    <property type="entry name" value="WH_DNA-bd_sf"/>
</dbReference>
<feature type="domain" description="O-methyltransferase C-terminal" evidence="4">
    <location>
        <begin position="270"/>
        <end position="384"/>
    </location>
</feature>
<dbReference type="GO" id="GO:0032259">
    <property type="term" value="P:methylation"/>
    <property type="evidence" value="ECO:0007669"/>
    <property type="project" value="UniProtKB-KW"/>
</dbReference>
<evidence type="ECO:0000259" key="4">
    <source>
        <dbReference type="Pfam" id="PF00891"/>
    </source>
</evidence>